<keyword evidence="2 6" id="KW-0662">Pyridine nucleotide biosynthesis</keyword>
<dbReference type="PIRSF" id="PIRSF005227">
    <property type="entry name" value="Asp_dh_NAD_syn"/>
    <property type="match status" value="1"/>
</dbReference>
<dbReference type="GO" id="GO:0016639">
    <property type="term" value="F:oxidoreductase activity, acting on the CH-NH2 group of donors, NAD or NADP as acceptor"/>
    <property type="evidence" value="ECO:0007669"/>
    <property type="project" value="UniProtKB-UniRule"/>
</dbReference>
<comment type="function">
    <text evidence="6">Specifically catalyzes the NAD or NADP-dependent dehydrogenation of L-aspartate to iminoaspartate.</text>
</comment>
<feature type="binding site" evidence="6">
    <location>
        <position position="191"/>
    </location>
    <ligand>
        <name>NAD(+)</name>
        <dbReference type="ChEBI" id="CHEBI:57540"/>
    </ligand>
</feature>
<feature type="binding site" evidence="6">
    <location>
        <position position="125"/>
    </location>
    <ligand>
        <name>NAD(+)</name>
        <dbReference type="ChEBI" id="CHEBI:57540"/>
    </ligand>
</feature>
<dbReference type="Pfam" id="PF01958">
    <property type="entry name" value="Asp_DH_C"/>
    <property type="match status" value="1"/>
</dbReference>
<keyword evidence="4 6" id="KW-0560">Oxidoreductase</keyword>
<evidence type="ECO:0000256" key="3">
    <source>
        <dbReference type="ARBA" id="ARBA00022857"/>
    </source>
</evidence>
<gene>
    <name evidence="6" type="primary">nadX</name>
    <name evidence="9" type="ORF">G3A50_09690</name>
</gene>
<keyword evidence="5 6" id="KW-0520">NAD</keyword>
<dbReference type="EMBL" id="CP048630">
    <property type="protein sequence ID" value="QIB33952.1"/>
    <property type="molecule type" value="Genomic_DNA"/>
</dbReference>
<dbReference type="PANTHER" id="PTHR31873:SF6">
    <property type="entry name" value="ASPARTATE DEHYDROGENASE DOMAIN-CONTAINING PROTEIN"/>
    <property type="match status" value="1"/>
</dbReference>
<comment type="catalytic activity">
    <reaction evidence="6">
        <text>L-aspartate + NAD(+) + H2O = oxaloacetate + NH4(+) + NADH + H(+)</text>
        <dbReference type="Rhea" id="RHEA:11788"/>
        <dbReference type="ChEBI" id="CHEBI:15377"/>
        <dbReference type="ChEBI" id="CHEBI:15378"/>
        <dbReference type="ChEBI" id="CHEBI:16452"/>
        <dbReference type="ChEBI" id="CHEBI:28938"/>
        <dbReference type="ChEBI" id="CHEBI:29991"/>
        <dbReference type="ChEBI" id="CHEBI:57540"/>
        <dbReference type="ChEBI" id="CHEBI:57945"/>
        <dbReference type="EC" id="1.4.1.21"/>
    </reaction>
</comment>
<dbReference type="Gene3D" id="3.30.360.10">
    <property type="entry name" value="Dihydrodipicolinate Reductase, domain 2"/>
    <property type="match status" value="1"/>
</dbReference>
<accession>A0A6P1YLJ3</accession>
<organism evidence="9 10">
    <name type="scientific">Ancylobacter pratisalsi</name>
    <dbReference type="NCBI Taxonomy" id="1745854"/>
    <lineage>
        <taxon>Bacteria</taxon>
        <taxon>Pseudomonadati</taxon>
        <taxon>Pseudomonadota</taxon>
        <taxon>Alphaproteobacteria</taxon>
        <taxon>Hyphomicrobiales</taxon>
        <taxon>Xanthobacteraceae</taxon>
        <taxon>Ancylobacter</taxon>
    </lineage>
</organism>
<dbReference type="SUPFAM" id="SSF51735">
    <property type="entry name" value="NAD(P)-binding Rossmann-fold domains"/>
    <property type="match status" value="1"/>
</dbReference>
<evidence type="ECO:0000256" key="6">
    <source>
        <dbReference type="HAMAP-Rule" id="MF_01265"/>
    </source>
</evidence>
<keyword evidence="10" id="KW-1185">Reference proteome</keyword>
<evidence type="ECO:0000256" key="5">
    <source>
        <dbReference type="ARBA" id="ARBA00023027"/>
    </source>
</evidence>
<dbReference type="UniPathway" id="UPA00253">
    <property type="reaction ID" value="UER00456"/>
</dbReference>
<dbReference type="PANTHER" id="PTHR31873">
    <property type="entry name" value="L-ASPARTATE DEHYDROGENASE-RELATED"/>
    <property type="match status" value="1"/>
</dbReference>
<dbReference type="InterPro" id="IPR020626">
    <property type="entry name" value="Asp_DH_prok"/>
</dbReference>
<dbReference type="RefSeq" id="WP_163075047.1">
    <property type="nucleotide sequence ID" value="NZ_CP048630.1"/>
</dbReference>
<dbReference type="InterPro" id="IPR005106">
    <property type="entry name" value="Asp/hSer_DH_NAD-bd"/>
</dbReference>
<evidence type="ECO:0000256" key="1">
    <source>
        <dbReference type="ARBA" id="ARBA00008331"/>
    </source>
</evidence>
<keyword evidence="3 6" id="KW-0521">NADP</keyword>
<dbReference type="KEGG" id="apra:G3A50_09690"/>
<dbReference type="Pfam" id="PF03447">
    <property type="entry name" value="NAD_binding_3"/>
    <property type="match status" value="1"/>
</dbReference>
<feature type="active site" evidence="6">
    <location>
        <position position="220"/>
    </location>
</feature>
<dbReference type="GO" id="GO:0009435">
    <property type="term" value="P:NAD+ biosynthetic process"/>
    <property type="evidence" value="ECO:0007669"/>
    <property type="project" value="UniProtKB-UniRule"/>
</dbReference>
<evidence type="ECO:0000313" key="9">
    <source>
        <dbReference type="EMBL" id="QIB33952.1"/>
    </source>
</evidence>
<dbReference type="HAMAP" id="MF_01265">
    <property type="entry name" value="NadX"/>
    <property type="match status" value="1"/>
</dbReference>
<dbReference type="InterPro" id="IPR036291">
    <property type="entry name" value="NAD(P)-bd_dom_sf"/>
</dbReference>
<dbReference type="InterPro" id="IPR011182">
    <property type="entry name" value="L-Asp_DH"/>
</dbReference>
<sequence>MAGTAGVASHLRHVGLIGFGAIGRDLHGQLRADFDLTVLTRSRDRAGPKDGRHVHSIEALIAAGPDLVVEAAAQAAAIELVPALLEAGIDVVIGSTGALGDGAAAERLLAAAEAGVARLIVPAGAVGGLDYLAAISSLADARVTYTSRKPVAAWAGELAAAGIDGSRLAGAHVLFEGTAREAARLYPRNVNAGLTVALAAGHGRTRVRVVADPSVTHNTHQITVESAAGSALMCFTNLPSPSNPKTSTLTALSLAAAVRRHFATLVI</sequence>
<dbReference type="GO" id="GO:0051287">
    <property type="term" value="F:NAD binding"/>
    <property type="evidence" value="ECO:0007669"/>
    <property type="project" value="UniProtKB-UniRule"/>
</dbReference>
<dbReference type="GO" id="GO:0050661">
    <property type="term" value="F:NADP binding"/>
    <property type="evidence" value="ECO:0007669"/>
    <property type="project" value="UniProtKB-UniRule"/>
</dbReference>
<evidence type="ECO:0000313" key="10">
    <source>
        <dbReference type="Proteomes" id="UP000464751"/>
    </source>
</evidence>
<dbReference type="GO" id="GO:0033735">
    <property type="term" value="F:aspartate dehydrogenase [NAD(P)+] activity"/>
    <property type="evidence" value="ECO:0007669"/>
    <property type="project" value="UniProtKB-EC"/>
</dbReference>
<name>A0A6P1YLJ3_9HYPH</name>
<comment type="similarity">
    <text evidence="1 6">Belongs to the L-aspartate dehydrogenase family.</text>
</comment>
<comment type="catalytic activity">
    <reaction evidence="6">
        <text>L-aspartate + NADP(+) + H2O = oxaloacetate + NH4(+) + NADPH + H(+)</text>
        <dbReference type="Rhea" id="RHEA:11784"/>
        <dbReference type="ChEBI" id="CHEBI:15377"/>
        <dbReference type="ChEBI" id="CHEBI:15378"/>
        <dbReference type="ChEBI" id="CHEBI:16452"/>
        <dbReference type="ChEBI" id="CHEBI:28938"/>
        <dbReference type="ChEBI" id="CHEBI:29991"/>
        <dbReference type="ChEBI" id="CHEBI:57783"/>
        <dbReference type="ChEBI" id="CHEBI:58349"/>
        <dbReference type="EC" id="1.4.1.21"/>
    </reaction>
</comment>
<dbReference type="EC" id="1.4.1.21" evidence="6"/>
<dbReference type="InterPro" id="IPR002811">
    <property type="entry name" value="Asp_DH"/>
</dbReference>
<dbReference type="Gene3D" id="3.40.50.720">
    <property type="entry name" value="NAD(P)-binding Rossmann-like Domain"/>
    <property type="match status" value="1"/>
</dbReference>
<evidence type="ECO:0000256" key="4">
    <source>
        <dbReference type="ARBA" id="ARBA00023002"/>
    </source>
</evidence>
<feature type="domain" description="Aspartate/homoserine dehydrogenase NAD-binding" evidence="8">
    <location>
        <begin position="18"/>
        <end position="122"/>
    </location>
</feature>
<reference evidence="9 10" key="1">
    <citation type="submission" date="2020-02" db="EMBL/GenBank/DDBJ databases">
        <authorList>
            <person name="Li G."/>
        </authorList>
    </citation>
    <scope>NUCLEOTIDE SEQUENCE [LARGE SCALE GENOMIC DNA]</scope>
    <source>
        <strain evidence="9 10">DSM 102029</strain>
    </source>
</reference>
<dbReference type="Proteomes" id="UP000464751">
    <property type="component" value="Chromosome"/>
</dbReference>
<dbReference type="AlphaFoldDB" id="A0A6P1YLJ3"/>
<dbReference type="SUPFAM" id="SSF55347">
    <property type="entry name" value="Glyceraldehyde-3-phosphate dehydrogenase-like, C-terminal domain"/>
    <property type="match status" value="1"/>
</dbReference>
<comment type="pathway">
    <text evidence="6">Cofactor biosynthesis; NAD(+) biosynthesis; iminoaspartate from L-aspartate (dehydrogenase route): step 1/1.</text>
</comment>
<dbReference type="NCBIfam" id="NF009828">
    <property type="entry name" value="PRK13303.1-3"/>
    <property type="match status" value="1"/>
</dbReference>
<proteinExistence type="inferred from homology"/>
<evidence type="ECO:0000259" key="7">
    <source>
        <dbReference type="Pfam" id="PF01958"/>
    </source>
</evidence>
<feature type="domain" description="Aspartate dehydrogenase" evidence="7">
    <location>
        <begin position="171"/>
        <end position="254"/>
    </location>
</feature>
<evidence type="ECO:0000256" key="2">
    <source>
        <dbReference type="ARBA" id="ARBA00022642"/>
    </source>
</evidence>
<comment type="miscellaneous">
    <text evidence="6">The iminoaspartate product is unstable in aqueous solution and can decompose to oxaloacetate and ammonia.</text>
</comment>
<protein>
    <recommendedName>
        <fullName evidence="6">L-aspartate dehydrogenase</fullName>
        <ecNumber evidence="6">1.4.1.21</ecNumber>
    </recommendedName>
</protein>
<evidence type="ECO:0000259" key="8">
    <source>
        <dbReference type="Pfam" id="PF03447"/>
    </source>
</evidence>